<reference evidence="1 2" key="1">
    <citation type="submission" date="2019-02" db="EMBL/GenBank/DDBJ databases">
        <title>Deep-cultivation of Planctomycetes and their phenomic and genomic characterization uncovers novel biology.</title>
        <authorList>
            <person name="Wiegand S."/>
            <person name="Jogler M."/>
            <person name="Boedeker C."/>
            <person name="Pinto D."/>
            <person name="Vollmers J."/>
            <person name="Rivas-Marin E."/>
            <person name="Kohn T."/>
            <person name="Peeters S.H."/>
            <person name="Heuer A."/>
            <person name="Rast P."/>
            <person name="Oberbeckmann S."/>
            <person name="Bunk B."/>
            <person name="Jeske O."/>
            <person name="Meyerdierks A."/>
            <person name="Storesund J.E."/>
            <person name="Kallscheuer N."/>
            <person name="Luecker S."/>
            <person name="Lage O.M."/>
            <person name="Pohl T."/>
            <person name="Merkel B.J."/>
            <person name="Hornburger P."/>
            <person name="Mueller R.-W."/>
            <person name="Bruemmer F."/>
            <person name="Labrenz M."/>
            <person name="Spormann A.M."/>
            <person name="Op den Camp H."/>
            <person name="Overmann J."/>
            <person name="Amann R."/>
            <person name="Jetten M.S.M."/>
            <person name="Mascher T."/>
            <person name="Medema M.H."/>
            <person name="Devos D.P."/>
            <person name="Kaster A.-K."/>
            <person name="Ovreas L."/>
            <person name="Rohde M."/>
            <person name="Galperin M.Y."/>
            <person name="Jogler C."/>
        </authorList>
    </citation>
    <scope>NUCLEOTIDE SEQUENCE [LARGE SCALE GENOMIC DNA]</scope>
    <source>
        <strain evidence="1 2">Pla85_3_4</strain>
    </source>
</reference>
<evidence type="ECO:0000313" key="2">
    <source>
        <dbReference type="Proteomes" id="UP000317648"/>
    </source>
</evidence>
<dbReference type="AlphaFoldDB" id="A0A518E353"/>
<dbReference type="EMBL" id="CP036433">
    <property type="protein sequence ID" value="QDU98518.1"/>
    <property type="molecule type" value="Genomic_DNA"/>
</dbReference>
<keyword evidence="2" id="KW-1185">Reference proteome</keyword>
<gene>
    <name evidence="1" type="ORF">Pla8534_63870</name>
</gene>
<protein>
    <submittedName>
        <fullName evidence="1">Uncharacterized protein</fullName>
    </submittedName>
</protein>
<accession>A0A518E353</accession>
<name>A0A518E353_9BACT</name>
<dbReference type="KEGG" id="lcre:Pla8534_63870"/>
<sequence>MAFIFIASLSIPFVILAVLMVLCVMEVLVHGPTALTAATVAPERTPARPAVSRMHGAAIFSQSLTADSGWAIH</sequence>
<proteinExistence type="predicted"/>
<dbReference type="RefSeq" id="WP_145057841.1">
    <property type="nucleotide sequence ID" value="NZ_CP036433.1"/>
</dbReference>
<dbReference type="Proteomes" id="UP000317648">
    <property type="component" value="Chromosome"/>
</dbReference>
<evidence type="ECO:0000313" key="1">
    <source>
        <dbReference type="EMBL" id="QDU98518.1"/>
    </source>
</evidence>
<organism evidence="1 2">
    <name type="scientific">Lignipirellula cremea</name>
    <dbReference type="NCBI Taxonomy" id="2528010"/>
    <lineage>
        <taxon>Bacteria</taxon>
        <taxon>Pseudomonadati</taxon>
        <taxon>Planctomycetota</taxon>
        <taxon>Planctomycetia</taxon>
        <taxon>Pirellulales</taxon>
        <taxon>Pirellulaceae</taxon>
        <taxon>Lignipirellula</taxon>
    </lineage>
</organism>